<dbReference type="Proteomes" id="UP000534294">
    <property type="component" value="Unassembled WGS sequence"/>
</dbReference>
<dbReference type="Gene3D" id="3.40.630.30">
    <property type="match status" value="1"/>
</dbReference>
<organism evidence="4 5">
    <name type="scientific">Prosthecobacter dejongeii</name>
    <dbReference type="NCBI Taxonomy" id="48465"/>
    <lineage>
        <taxon>Bacteria</taxon>
        <taxon>Pseudomonadati</taxon>
        <taxon>Verrucomicrobiota</taxon>
        <taxon>Verrucomicrobiia</taxon>
        <taxon>Verrucomicrobiales</taxon>
        <taxon>Verrucomicrobiaceae</taxon>
        <taxon>Prosthecobacter</taxon>
    </lineage>
</organism>
<keyword evidence="5" id="KW-1185">Reference proteome</keyword>
<reference evidence="4 5" key="1">
    <citation type="submission" date="2020-08" db="EMBL/GenBank/DDBJ databases">
        <title>Genomic Encyclopedia of Type Strains, Phase IV (KMG-IV): sequencing the most valuable type-strain genomes for metagenomic binning, comparative biology and taxonomic classification.</title>
        <authorList>
            <person name="Goeker M."/>
        </authorList>
    </citation>
    <scope>NUCLEOTIDE SEQUENCE [LARGE SCALE GENOMIC DNA]</scope>
    <source>
        <strain evidence="4 5">DSM 12251</strain>
    </source>
</reference>
<gene>
    <name evidence="4" type="ORF">HNQ64_001850</name>
</gene>
<evidence type="ECO:0000313" key="5">
    <source>
        <dbReference type="Proteomes" id="UP000534294"/>
    </source>
</evidence>
<dbReference type="AlphaFoldDB" id="A0A7W7YK14"/>
<keyword evidence="2 4" id="KW-0012">Acyltransferase</keyword>
<dbReference type="CDD" id="cd04301">
    <property type="entry name" value="NAT_SF"/>
    <property type="match status" value="1"/>
</dbReference>
<dbReference type="PANTHER" id="PTHR43072:SF23">
    <property type="entry name" value="UPF0039 PROTEIN C11D3.02C"/>
    <property type="match status" value="1"/>
</dbReference>
<keyword evidence="1 4" id="KW-0808">Transferase</keyword>
<accession>A0A7W7YK14</accession>
<comment type="caution">
    <text evidence="4">The sequence shown here is derived from an EMBL/GenBank/DDBJ whole genome shotgun (WGS) entry which is preliminary data.</text>
</comment>
<sequence length="176" mass="19803">MTWIDCGPQHLEAIRAIFNEAIANSTALYEDEPRSVAFMEAWFAAKQKAGFPVLGLINDEGVLMGFASYGPFRSHPGYRFTVEHSIYLDVRFRGQGLGTLFLERLVTTAQAQGHHLMIGVIDADNAASIRLHQRQGFTPCAHLREAGYKFGRWLDVVMYSIHLPPRDEVQYSSLSE</sequence>
<dbReference type="Pfam" id="PF00583">
    <property type="entry name" value="Acetyltransf_1"/>
    <property type="match status" value="1"/>
</dbReference>
<evidence type="ECO:0000256" key="1">
    <source>
        <dbReference type="ARBA" id="ARBA00022679"/>
    </source>
</evidence>
<dbReference type="PROSITE" id="PS51186">
    <property type="entry name" value="GNAT"/>
    <property type="match status" value="1"/>
</dbReference>
<dbReference type="GO" id="GO:0102971">
    <property type="term" value="F:phosphinothricin N-acetyltransferase activity"/>
    <property type="evidence" value="ECO:0007669"/>
    <property type="project" value="UniProtKB-EC"/>
</dbReference>
<evidence type="ECO:0000256" key="2">
    <source>
        <dbReference type="ARBA" id="ARBA00023315"/>
    </source>
</evidence>
<dbReference type="SUPFAM" id="SSF55729">
    <property type="entry name" value="Acyl-CoA N-acyltransferases (Nat)"/>
    <property type="match status" value="1"/>
</dbReference>
<dbReference type="EC" id="2.3.1.183" evidence="4"/>
<dbReference type="InterPro" id="IPR000182">
    <property type="entry name" value="GNAT_dom"/>
</dbReference>
<dbReference type="RefSeq" id="WP_184207647.1">
    <property type="nucleotide sequence ID" value="NZ_JACHIF010000003.1"/>
</dbReference>
<name>A0A7W7YK14_9BACT</name>
<protein>
    <submittedName>
        <fullName evidence="4">Phosphinothricin acetyltransferase</fullName>
        <ecNumber evidence="4">2.3.1.183</ecNumber>
    </submittedName>
</protein>
<evidence type="ECO:0000259" key="3">
    <source>
        <dbReference type="PROSITE" id="PS51186"/>
    </source>
</evidence>
<dbReference type="PANTHER" id="PTHR43072">
    <property type="entry name" value="N-ACETYLTRANSFERASE"/>
    <property type="match status" value="1"/>
</dbReference>
<evidence type="ECO:0000313" key="4">
    <source>
        <dbReference type="EMBL" id="MBB5037601.1"/>
    </source>
</evidence>
<dbReference type="EMBL" id="JACHIF010000003">
    <property type="protein sequence ID" value="MBB5037601.1"/>
    <property type="molecule type" value="Genomic_DNA"/>
</dbReference>
<proteinExistence type="predicted"/>
<feature type="domain" description="N-acetyltransferase" evidence="3">
    <location>
        <begin position="1"/>
        <end position="164"/>
    </location>
</feature>
<dbReference type="InterPro" id="IPR016181">
    <property type="entry name" value="Acyl_CoA_acyltransferase"/>
</dbReference>